<name>T1FUS3_HELRO</name>
<dbReference type="HOGENOM" id="CLU_781383_0_0_1"/>
<dbReference type="InterPro" id="IPR002889">
    <property type="entry name" value="WSC_carb-bd"/>
</dbReference>
<dbReference type="RefSeq" id="XP_009024383.1">
    <property type="nucleotide sequence ID" value="XM_009026135.1"/>
</dbReference>
<evidence type="ECO:0000313" key="5">
    <source>
        <dbReference type="Proteomes" id="UP000015101"/>
    </source>
</evidence>
<dbReference type="PANTHER" id="PTHR45713:SF6">
    <property type="entry name" value="F5_8 TYPE C DOMAIN-CONTAINING PROTEIN"/>
    <property type="match status" value="1"/>
</dbReference>
<dbReference type="EnsemblMetazoa" id="HelroT193240">
    <property type="protein sequence ID" value="HelroP193240"/>
    <property type="gene ID" value="HelroG193240"/>
</dbReference>
<reference evidence="5" key="1">
    <citation type="submission" date="2012-12" db="EMBL/GenBank/DDBJ databases">
        <authorList>
            <person name="Hellsten U."/>
            <person name="Grimwood J."/>
            <person name="Chapman J.A."/>
            <person name="Shapiro H."/>
            <person name="Aerts A."/>
            <person name="Otillar R.P."/>
            <person name="Terry A.Y."/>
            <person name="Boore J.L."/>
            <person name="Simakov O."/>
            <person name="Marletaz F."/>
            <person name="Cho S.-J."/>
            <person name="Edsinger-Gonzales E."/>
            <person name="Havlak P."/>
            <person name="Kuo D.-H."/>
            <person name="Larsson T."/>
            <person name="Lv J."/>
            <person name="Arendt D."/>
            <person name="Savage R."/>
            <person name="Osoegawa K."/>
            <person name="de Jong P."/>
            <person name="Lindberg D.R."/>
            <person name="Seaver E.C."/>
            <person name="Weisblat D.A."/>
            <person name="Putnam N.H."/>
            <person name="Grigoriev I.V."/>
            <person name="Rokhsar D.S."/>
        </authorList>
    </citation>
    <scope>NUCLEOTIDE SEQUENCE</scope>
</reference>
<gene>
    <name evidence="4" type="primary">20212569</name>
    <name evidence="3" type="ORF">HELRODRAFT_193240</name>
</gene>
<proteinExistence type="predicted"/>
<reference evidence="4" key="3">
    <citation type="submission" date="2015-06" db="UniProtKB">
        <authorList>
            <consortium name="EnsemblMetazoa"/>
        </authorList>
    </citation>
    <scope>IDENTIFICATION</scope>
</reference>
<feature type="domain" description="WSC" evidence="2">
    <location>
        <begin position="159"/>
        <end position="241"/>
    </location>
</feature>
<keyword evidence="5" id="KW-1185">Reference proteome</keyword>
<evidence type="ECO:0000313" key="4">
    <source>
        <dbReference type="EnsemblMetazoa" id="HelroP193240"/>
    </source>
</evidence>
<feature type="transmembrane region" description="Helical" evidence="1">
    <location>
        <begin position="256"/>
        <end position="279"/>
    </location>
</feature>
<dbReference type="SUPFAM" id="SSF49785">
    <property type="entry name" value="Galactose-binding domain-like"/>
    <property type="match status" value="1"/>
</dbReference>
<dbReference type="InParanoid" id="T1FUS3"/>
<dbReference type="PANTHER" id="PTHR45713">
    <property type="entry name" value="FTP DOMAIN-CONTAINING PROTEIN"/>
    <property type="match status" value="1"/>
</dbReference>
<evidence type="ECO:0000313" key="3">
    <source>
        <dbReference type="EMBL" id="ESN97560.1"/>
    </source>
</evidence>
<evidence type="ECO:0000256" key="1">
    <source>
        <dbReference type="SAM" id="Phobius"/>
    </source>
</evidence>
<dbReference type="Proteomes" id="UP000015101">
    <property type="component" value="Unassembled WGS sequence"/>
</dbReference>
<protein>
    <recommendedName>
        <fullName evidence="2">WSC domain-containing protein</fullName>
    </recommendedName>
</protein>
<evidence type="ECO:0000259" key="2">
    <source>
        <dbReference type="PROSITE" id="PS51212"/>
    </source>
</evidence>
<dbReference type="GeneID" id="20212569"/>
<dbReference type="PROSITE" id="PS51212">
    <property type="entry name" value="WSC"/>
    <property type="match status" value="1"/>
</dbReference>
<dbReference type="AlphaFoldDB" id="T1FUS3"/>
<dbReference type="KEGG" id="hro:HELRODRAFT_193240"/>
<keyword evidence="1" id="KW-0812">Transmembrane</keyword>
<dbReference type="SMART" id="SM00321">
    <property type="entry name" value="WSC"/>
    <property type="match status" value="1"/>
</dbReference>
<dbReference type="EMBL" id="AMQM01006271">
    <property type="status" value="NOT_ANNOTATED_CDS"/>
    <property type="molecule type" value="Genomic_DNA"/>
</dbReference>
<dbReference type="InterPro" id="IPR051941">
    <property type="entry name" value="BG_Antigen-Binding_Lectin"/>
</dbReference>
<dbReference type="Gene3D" id="2.60.120.260">
    <property type="entry name" value="Galactose-binding domain-like"/>
    <property type="match status" value="1"/>
</dbReference>
<keyword evidence="1" id="KW-1133">Transmembrane helix</keyword>
<accession>T1FUS3</accession>
<reference evidence="3 5" key="2">
    <citation type="journal article" date="2013" name="Nature">
        <title>Insights into bilaterian evolution from three spiralian genomes.</title>
        <authorList>
            <person name="Simakov O."/>
            <person name="Marletaz F."/>
            <person name="Cho S.J."/>
            <person name="Edsinger-Gonzales E."/>
            <person name="Havlak P."/>
            <person name="Hellsten U."/>
            <person name="Kuo D.H."/>
            <person name="Larsson T."/>
            <person name="Lv J."/>
            <person name="Arendt D."/>
            <person name="Savage R."/>
            <person name="Osoegawa K."/>
            <person name="de Jong P."/>
            <person name="Grimwood J."/>
            <person name="Chapman J.A."/>
            <person name="Shapiro H."/>
            <person name="Aerts A."/>
            <person name="Otillar R.P."/>
            <person name="Terry A.Y."/>
            <person name="Boore J.L."/>
            <person name="Grigoriev I.V."/>
            <person name="Lindberg D.R."/>
            <person name="Seaver E.C."/>
            <person name="Weisblat D.A."/>
            <person name="Putnam N.H."/>
            <person name="Rokhsar D.S."/>
        </authorList>
    </citation>
    <scope>NUCLEOTIDE SEQUENCE</scope>
</reference>
<dbReference type="InterPro" id="IPR008979">
    <property type="entry name" value="Galactose-bd-like_sf"/>
</dbReference>
<dbReference type="EMBL" id="KB097336">
    <property type="protein sequence ID" value="ESN97560.1"/>
    <property type="molecule type" value="Genomic_DNA"/>
</dbReference>
<dbReference type="Pfam" id="PF22633">
    <property type="entry name" value="F5_F8_type_C_2"/>
    <property type="match status" value="1"/>
</dbReference>
<keyword evidence="1" id="KW-0472">Membrane</keyword>
<organism evidence="4 5">
    <name type="scientific">Helobdella robusta</name>
    <name type="common">Californian leech</name>
    <dbReference type="NCBI Taxonomy" id="6412"/>
    <lineage>
        <taxon>Eukaryota</taxon>
        <taxon>Metazoa</taxon>
        <taxon>Spiralia</taxon>
        <taxon>Lophotrochozoa</taxon>
        <taxon>Annelida</taxon>
        <taxon>Clitellata</taxon>
        <taxon>Hirudinea</taxon>
        <taxon>Rhynchobdellida</taxon>
        <taxon>Glossiphoniidae</taxon>
        <taxon>Helobdella</taxon>
    </lineage>
</organism>
<sequence length="355" mass="39802">MVMEIETTIEATRAELKNIALHKSVFMKTAYIIYPGSHAVDGNLNTMAHTTNGENWMIVDLADEYRIHYVVVHNRADAYFEQLDYFSVGLLASYEEGEPEKNELCGRYPYTTPAGVAARLNCTLSKTKYRYVTLFANEEKATISIMEFEIYGTSKTNFMDQHIGCYKTLSGSEVHVGSFTFVYECQDMCSSYLYMAIRKAGECYCDGIVGQVSTLASCDLECAFDDSSCGSNDKFSVYLAAKKDQKSDTGVSTATIVGIIISNVLFLLIIIIISAVCYCRRRRRKRSNLNTSVMFGRPEKSSACSDEFYEQIAEDPTSSDYTSKQNVYDRTTNNCVAAETPYTGLQNNSYIDIHS</sequence>
<dbReference type="CTD" id="20212569"/>